<dbReference type="Proteomes" id="UP000002221">
    <property type="component" value="Chromosome"/>
</dbReference>
<evidence type="ECO:0000313" key="1">
    <source>
        <dbReference type="EMBL" id="ACY49614.1"/>
    </source>
</evidence>
<organism evidence="1 2">
    <name type="scientific">Rhodothermus marinus (strain ATCC 43812 / DSM 4252 / R-10)</name>
    <name type="common">Rhodothermus obamensis</name>
    <dbReference type="NCBI Taxonomy" id="518766"/>
    <lineage>
        <taxon>Bacteria</taxon>
        <taxon>Pseudomonadati</taxon>
        <taxon>Rhodothermota</taxon>
        <taxon>Rhodothermia</taxon>
        <taxon>Rhodothermales</taxon>
        <taxon>Rhodothermaceae</taxon>
        <taxon>Rhodothermus</taxon>
    </lineage>
</organism>
<sequence length="162" mass="18478">MNRTRIRRLFWTLAVLLPLQYALVGLVQLGGGREPWPLLVMPGFKATWHEGMPLLSQRVTFAIHRPDGTIQRLPADTVLAVLPYSHHRAMLEHFFRPASLSGTPETERIRHADARRWLWDRIQALTGSAPVQVNIVWEALRIDPKTGALQTQPLDTLTLQRP</sequence>
<proteinExistence type="predicted"/>
<dbReference type="AlphaFoldDB" id="D0MGQ1"/>
<gene>
    <name evidence="1" type="ordered locus">Rmar_2744</name>
</gene>
<dbReference type="KEGG" id="rmr:Rmar_2744"/>
<dbReference type="OrthoDB" id="4729597at2"/>
<accession>D0MGQ1</accession>
<dbReference type="EMBL" id="CP001807">
    <property type="protein sequence ID" value="ACY49614.1"/>
    <property type="molecule type" value="Genomic_DNA"/>
</dbReference>
<evidence type="ECO:0000313" key="2">
    <source>
        <dbReference type="Proteomes" id="UP000002221"/>
    </source>
</evidence>
<dbReference type="HOGENOM" id="CLU_1634075_0_0_10"/>
<protein>
    <submittedName>
        <fullName evidence="1">Uncharacterized protein</fullName>
    </submittedName>
</protein>
<dbReference type="STRING" id="518766.Rmar_2744"/>
<keyword evidence="2" id="KW-1185">Reference proteome</keyword>
<dbReference type="RefSeq" id="WP_012845224.1">
    <property type="nucleotide sequence ID" value="NC_013501.1"/>
</dbReference>
<name>D0MGQ1_RHOM4</name>
<reference evidence="1 2" key="1">
    <citation type="journal article" date="2009" name="Stand. Genomic Sci.">
        <title>Complete genome sequence of Rhodothermus marinus type strain (R-10).</title>
        <authorList>
            <person name="Nolan M."/>
            <person name="Tindall B.J."/>
            <person name="Pomrenke H."/>
            <person name="Lapidus A."/>
            <person name="Copeland A."/>
            <person name="Glavina Del Rio T."/>
            <person name="Lucas S."/>
            <person name="Chen F."/>
            <person name="Tice H."/>
            <person name="Cheng J.F."/>
            <person name="Saunders E."/>
            <person name="Han C."/>
            <person name="Bruce D."/>
            <person name="Goodwin L."/>
            <person name="Chain P."/>
            <person name="Pitluck S."/>
            <person name="Ovchinikova G."/>
            <person name="Pati A."/>
            <person name="Ivanova N."/>
            <person name="Mavromatis K."/>
            <person name="Chen A."/>
            <person name="Palaniappan K."/>
            <person name="Land M."/>
            <person name="Hauser L."/>
            <person name="Chang Y.J."/>
            <person name="Jeffries C.D."/>
            <person name="Brettin T."/>
            <person name="Goker M."/>
            <person name="Bristow J."/>
            <person name="Eisen J.A."/>
            <person name="Markowitz V."/>
            <person name="Hugenholtz P."/>
            <person name="Kyrpides N.C."/>
            <person name="Klenk H.P."/>
            <person name="Detter J.C."/>
        </authorList>
    </citation>
    <scope>NUCLEOTIDE SEQUENCE [LARGE SCALE GENOMIC DNA]</scope>
    <source>
        <strain evidence="2">ATCC 43812 / DSM 4252 / R-10</strain>
    </source>
</reference>